<proteinExistence type="predicted"/>
<dbReference type="AlphaFoldDB" id="A0A1G7V191"/>
<dbReference type="EMBL" id="FNCS01000003">
    <property type="protein sequence ID" value="SDG53526.1"/>
    <property type="molecule type" value="Genomic_DNA"/>
</dbReference>
<protein>
    <submittedName>
        <fullName evidence="2">AAA domain-containing protein</fullName>
    </submittedName>
</protein>
<dbReference type="Pfam" id="PF13175">
    <property type="entry name" value="AAA_15"/>
    <property type="match status" value="1"/>
</dbReference>
<accession>A0A1G7V191</accession>
<dbReference type="Proteomes" id="UP000199495">
    <property type="component" value="Unassembled WGS sequence"/>
</dbReference>
<evidence type="ECO:0000313" key="3">
    <source>
        <dbReference type="Proteomes" id="UP000199495"/>
    </source>
</evidence>
<dbReference type="InterPro" id="IPR027417">
    <property type="entry name" value="P-loop_NTPase"/>
</dbReference>
<dbReference type="RefSeq" id="WP_090594701.1">
    <property type="nucleotide sequence ID" value="NZ_FNCS01000003.1"/>
</dbReference>
<gene>
    <name evidence="2" type="ORF">SAMN04487974_103416</name>
</gene>
<name>A0A1G7V191_9HYPH</name>
<dbReference type="SUPFAM" id="SSF52540">
    <property type="entry name" value="P-loop containing nucleoside triphosphate hydrolases"/>
    <property type="match status" value="1"/>
</dbReference>
<sequence>MLKNWKLQNFKSYRNEQNIELAPITILAGANSSGKSTIIQSILLLKQTLQYGSQNRPLTLNGPLLRLGSFNDIRSIGSEAEPLRISFTYENEIEEADGIYPSVWQSSFKRRSLGSGDTGLRTIALDVTFGDGSEGAPTLPGTTSGASLAPAIESSKLVVTQHTDEDILQDRFAVLTGRDTADTSLPNLPFYLKVDPDSELEIFDGRPKASIVGGFPSHFLPSFSVVSFDAGAQRAKEQAEAIFSFHATALTIRRSARDALDQEIVGIVRRWLEQRGAHLPDDASTIGEIQQALLPFAPRRRGLLALGDLFSDKEQDSDLAALEREVTATMVESAESERTFDVSTPRLVNLASDFLRDYFQQGVRYLGPLRDSPRPVYQPEALESTTDVGYRGEHTAAVLDLNSNSTVQYFSPPSGGFENDYIAITRKKTASLHDAVVQWMAYLGVGE</sequence>
<evidence type="ECO:0000259" key="1">
    <source>
        <dbReference type="Pfam" id="PF13175"/>
    </source>
</evidence>
<keyword evidence="3" id="KW-1185">Reference proteome</keyword>
<dbReference type="OrthoDB" id="3322489at2"/>
<feature type="domain" description="Endonuclease GajA/Old nuclease/RecF-like AAA" evidence="1">
    <location>
        <begin position="1"/>
        <end position="49"/>
    </location>
</feature>
<evidence type="ECO:0000313" key="2">
    <source>
        <dbReference type="EMBL" id="SDG53526.1"/>
    </source>
</evidence>
<dbReference type="Gene3D" id="3.40.50.300">
    <property type="entry name" value="P-loop containing nucleotide triphosphate hydrolases"/>
    <property type="match status" value="1"/>
</dbReference>
<organism evidence="2 3">
    <name type="scientific">Pelagibacterium luteolum</name>
    <dbReference type="NCBI Taxonomy" id="440168"/>
    <lineage>
        <taxon>Bacteria</taxon>
        <taxon>Pseudomonadati</taxon>
        <taxon>Pseudomonadota</taxon>
        <taxon>Alphaproteobacteria</taxon>
        <taxon>Hyphomicrobiales</taxon>
        <taxon>Devosiaceae</taxon>
        <taxon>Pelagibacterium</taxon>
    </lineage>
</organism>
<reference evidence="2 3" key="1">
    <citation type="submission" date="2016-10" db="EMBL/GenBank/DDBJ databases">
        <authorList>
            <person name="de Groot N.N."/>
        </authorList>
    </citation>
    <scope>NUCLEOTIDE SEQUENCE [LARGE SCALE GENOMIC DNA]</scope>
    <source>
        <strain evidence="2 3">CGMCC 1.10267</strain>
    </source>
</reference>
<dbReference type="InterPro" id="IPR041685">
    <property type="entry name" value="AAA_GajA/Old/RecF-like"/>
</dbReference>